<proteinExistence type="predicted"/>
<accession>A0A0W8FHD3</accession>
<dbReference type="AlphaFoldDB" id="A0A0W8FHD3"/>
<evidence type="ECO:0000313" key="1">
    <source>
        <dbReference type="EMBL" id="KUG20161.1"/>
    </source>
</evidence>
<sequence length="62" mass="6643">MIAVVCRPPEAEQSGPGGYAGIFLKRKSCCGQVRREDGAVPARALIQPVLLPSVSLQVFDLF</sequence>
<name>A0A0W8FHD3_9ZZZZ</name>
<dbReference type="EMBL" id="LNQE01001219">
    <property type="protein sequence ID" value="KUG20161.1"/>
    <property type="molecule type" value="Genomic_DNA"/>
</dbReference>
<gene>
    <name evidence="1" type="ORF">ASZ90_010112</name>
</gene>
<organism evidence="1">
    <name type="scientific">hydrocarbon metagenome</name>
    <dbReference type="NCBI Taxonomy" id="938273"/>
    <lineage>
        <taxon>unclassified sequences</taxon>
        <taxon>metagenomes</taxon>
        <taxon>ecological metagenomes</taxon>
    </lineage>
</organism>
<reference evidence="1" key="1">
    <citation type="journal article" date="2015" name="Proc. Natl. Acad. Sci. U.S.A.">
        <title>Networks of energetic and metabolic interactions define dynamics in microbial communities.</title>
        <authorList>
            <person name="Embree M."/>
            <person name="Liu J.K."/>
            <person name="Al-Bassam M.M."/>
            <person name="Zengler K."/>
        </authorList>
    </citation>
    <scope>NUCLEOTIDE SEQUENCE</scope>
</reference>
<comment type="caution">
    <text evidence="1">The sequence shown here is derived from an EMBL/GenBank/DDBJ whole genome shotgun (WGS) entry which is preliminary data.</text>
</comment>
<protein>
    <submittedName>
        <fullName evidence="1">Uncharacterized protein</fullName>
    </submittedName>
</protein>